<comment type="caution">
    <text evidence="3">The sequence shown here is derived from an EMBL/GenBank/DDBJ whole genome shotgun (WGS) entry which is preliminary data.</text>
</comment>
<accession>A0AAD6S5C9</accession>
<dbReference type="CDD" id="cd19757">
    <property type="entry name" value="Bbox1"/>
    <property type="match status" value="1"/>
</dbReference>
<dbReference type="EMBL" id="JARJCM010000230">
    <property type="protein sequence ID" value="KAJ7021526.1"/>
    <property type="molecule type" value="Genomic_DNA"/>
</dbReference>
<evidence type="ECO:0000313" key="4">
    <source>
        <dbReference type="Proteomes" id="UP001218188"/>
    </source>
</evidence>
<keyword evidence="4" id="KW-1185">Reference proteome</keyword>
<dbReference type="Proteomes" id="UP001218188">
    <property type="component" value="Unassembled WGS sequence"/>
</dbReference>
<evidence type="ECO:0000256" key="2">
    <source>
        <dbReference type="SAM" id="Phobius"/>
    </source>
</evidence>
<keyword evidence="2" id="KW-0472">Membrane</keyword>
<keyword evidence="2" id="KW-0812">Transmembrane</keyword>
<organism evidence="3 4">
    <name type="scientific">Mycena alexandri</name>
    <dbReference type="NCBI Taxonomy" id="1745969"/>
    <lineage>
        <taxon>Eukaryota</taxon>
        <taxon>Fungi</taxon>
        <taxon>Dikarya</taxon>
        <taxon>Basidiomycota</taxon>
        <taxon>Agaricomycotina</taxon>
        <taxon>Agaricomycetes</taxon>
        <taxon>Agaricomycetidae</taxon>
        <taxon>Agaricales</taxon>
        <taxon>Marasmiineae</taxon>
        <taxon>Mycenaceae</taxon>
        <taxon>Mycena</taxon>
    </lineage>
</organism>
<evidence type="ECO:0000256" key="1">
    <source>
        <dbReference type="SAM" id="MobiDB-lite"/>
    </source>
</evidence>
<dbReference type="InterPro" id="IPR040521">
    <property type="entry name" value="KDZ"/>
</dbReference>
<gene>
    <name evidence="3" type="ORF">C8F04DRAFT_1273648</name>
</gene>
<keyword evidence="2" id="KW-1133">Transmembrane helix</keyword>
<dbReference type="AlphaFoldDB" id="A0AAD6S5C9"/>
<reference evidence="3" key="1">
    <citation type="submission" date="2023-03" db="EMBL/GenBank/DDBJ databases">
        <title>Massive genome expansion in bonnet fungi (Mycena s.s.) driven by repeated elements and novel gene families across ecological guilds.</title>
        <authorList>
            <consortium name="Lawrence Berkeley National Laboratory"/>
            <person name="Harder C.B."/>
            <person name="Miyauchi S."/>
            <person name="Viragh M."/>
            <person name="Kuo A."/>
            <person name="Thoen E."/>
            <person name="Andreopoulos B."/>
            <person name="Lu D."/>
            <person name="Skrede I."/>
            <person name="Drula E."/>
            <person name="Henrissat B."/>
            <person name="Morin E."/>
            <person name="Kohler A."/>
            <person name="Barry K."/>
            <person name="LaButti K."/>
            <person name="Morin E."/>
            <person name="Salamov A."/>
            <person name="Lipzen A."/>
            <person name="Mereny Z."/>
            <person name="Hegedus B."/>
            <person name="Baldrian P."/>
            <person name="Stursova M."/>
            <person name="Weitz H."/>
            <person name="Taylor A."/>
            <person name="Grigoriev I.V."/>
            <person name="Nagy L.G."/>
            <person name="Martin F."/>
            <person name="Kauserud H."/>
        </authorList>
    </citation>
    <scope>NUCLEOTIDE SEQUENCE</scope>
    <source>
        <strain evidence="3">CBHHK200</strain>
    </source>
</reference>
<evidence type="ECO:0000313" key="3">
    <source>
        <dbReference type="EMBL" id="KAJ7021526.1"/>
    </source>
</evidence>
<proteinExistence type="predicted"/>
<name>A0AAD6S5C9_9AGAR</name>
<sequence length="524" mass="58853">MGCDPSAPSARRLDGGGWAKAVARRTPPPREPGLLLGSTNTIYQYPWKIFWWGPSAAAANADVPTVIEWPSADGRRTYTELLPVKPPSPLKRMREEAHERELVSMMVADDPPLPTFDAFELDLDSDRYHMDLGGVFDATPSMQRKPAKGIKKLTPSDKSLHEWRALHDEFLREVLRLEGPRDASEEFCPSCGTENPTIRCKQCFGGELFCVGCCVAMHAANPLHIINVSVLPLHCARRLLPFERRMVSSELRDPGLGTDWSYFVEQEPYHQYLLATTNETEVSTCSGLAALDYANTKFSRGYSTTGVGMGICARHEFLQPTGYSNINWIFAAILRWKHERLDKVISYDIICQWFKNLFQRLLKLPSMMYIHSHTLACQLLFSLIFLLGVGQTDGKGIERPWANLGGVATSTREMGPGSQRDTLDSHLGYWNWSKLIGIDLLCRRLDKAVVEEHEQTTAFESFTEEQKRGATEAEVHLKLSEEEAERAKQTPSLHDISPSGFIYGGLELEEQQCVETARSQCAAI</sequence>
<feature type="region of interest" description="Disordered" evidence="1">
    <location>
        <begin position="1"/>
        <end position="34"/>
    </location>
</feature>
<evidence type="ECO:0008006" key="5">
    <source>
        <dbReference type="Google" id="ProtNLM"/>
    </source>
</evidence>
<dbReference type="Pfam" id="PF18758">
    <property type="entry name" value="KDZ"/>
    <property type="match status" value="1"/>
</dbReference>
<feature type="transmembrane region" description="Helical" evidence="2">
    <location>
        <begin position="368"/>
        <end position="389"/>
    </location>
</feature>
<protein>
    <recommendedName>
        <fullName evidence="5">CxC2-like cysteine cluster KDZ transposase-associated domain-containing protein</fullName>
    </recommendedName>
</protein>